<accession>A0AAE1BX89</accession>
<evidence type="ECO:0000256" key="1">
    <source>
        <dbReference type="SAM" id="MobiDB-lite"/>
    </source>
</evidence>
<feature type="region of interest" description="Disordered" evidence="1">
    <location>
        <begin position="51"/>
        <end position="118"/>
    </location>
</feature>
<proteinExistence type="predicted"/>
<name>A0AAE1BX89_PETCI</name>
<dbReference type="AlphaFoldDB" id="A0AAE1BX89"/>
<protein>
    <submittedName>
        <fullName evidence="2">Uncharacterized protein</fullName>
    </submittedName>
</protein>
<reference evidence="2" key="1">
    <citation type="submission" date="2023-10" db="EMBL/GenBank/DDBJ databases">
        <title>Genome assemblies of two species of porcelain crab, Petrolisthes cinctipes and Petrolisthes manimaculis (Anomura: Porcellanidae).</title>
        <authorList>
            <person name="Angst P."/>
        </authorList>
    </citation>
    <scope>NUCLEOTIDE SEQUENCE</scope>
    <source>
        <strain evidence="2">PB745_01</strain>
        <tissue evidence="2">Gill</tissue>
    </source>
</reference>
<evidence type="ECO:0000313" key="3">
    <source>
        <dbReference type="Proteomes" id="UP001286313"/>
    </source>
</evidence>
<organism evidence="2 3">
    <name type="scientific">Petrolisthes cinctipes</name>
    <name type="common">Flat porcelain crab</name>
    <dbReference type="NCBI Taxonomy" id="88211"/>
    <lineage>
        <taxon>Eukaryota</taxon>
        <taxon>Metazoa</taxon>
        <taxon>Ecdysozoa</taxon>
        <taxon>Arthropoda</taxon>
        <taxon>Crustacea</taxon>
        <taxon>Multicrustacea</taxon>
        <taxon>Malacostraca</taxon>
        <taxon>Eumalacostraca</taxon>
        <taxon>Eucarida</taxon>
        <taxon>Decapoda</taxon>
        <taxon>Pleocyemata</taxon>
        <taxon>Anomura</taxon>
        <taxon>Galatheoidea</taxon>
        <taxon>Porcellanidae</taxon>
        <taxon>Petrolisthes</taxon>
    </lineage>
</organism>
<gene>
    <name evidence="2" type="ORF">Pcinc_035660</name>
</gene>
<sequence length="158" mass="18164">MEHRNDDYIFTTHTHTSVSDSKTVSSIDTAGSRPPTDMAQLLQFMVLDRQQADERRRRQERRENNQRLYDILQALTATTPGSPPSTNTPSSSTATLSSSTPQHKPHIQAPTPPSLKPDVSFQTFREWRRNFHHYCVMVDFSILSHDKQLIQLRMCLTL</sequence>
<feature type="region of interest" description="Disordered" evidence="1">
    <location>
        <begin position="16"/>
        <end position="35"/>
    </location>
</feature>
<dbReference type="EMBL" id="JAWQEG010005401">
    <property type="protein sequence ID" value="KAK3858123.1"/>
    <property type="molecule type" value="Genomic_DNA"/>
</dbReference>
<keyword evidence="3" id="KW-1185">Reference proteome</keyword>
<evidence type="ECO:0000313" key="2">
    <source>
        <dbReference type="EMBL" id="KAK3858123.1"/>
    </source>
</evidence>
<feature type="compositionally biased region" description="Polar residues" evidence="1">
    <location>
        <begin position="16"/>
        <end position="29"/>
    </location>
</feature>
<feature type="compositionally biased region" description="Basic and acidic residues" evidence="1">
    <location>
        <begin position="51"/>
        <end position="65"/>
    </location>
</feature>
<feature type="compositionally biased region" description="Low complexity" evidence="1">
    <location>
        <begin position="74"/>
        <end position="101"/>
    </location>
</feature>
<comment type="caution">
    <text evidence="2">The sequence shown here is derived from an EMBL/GenBank/DDBJ whole genome shotgun (WGS) entry which is preliminary data.</text>
</comment>
<dbReference type="Proteomes" id="UP001286313">
    <property type="component" value="Unassembled WGS sequence"/>
</dbReference>